<keyword evidence="2" id="KW-1185">Reference proteome</keyword>
<evidence type="ECO:0000313" key="1">
    <source>
        <dbReference type="EMBL" id="MBA9025065.1"/>
    </source>
</evidence>
<name>A0ABR6CKK5_9BACI</name>
<comment type="caution">
    <text evidence="1">The sequence shown here is derived from an EMBL/GenBank/DDBJ whole genome shotgun (WGS) entry which is preliminary data.</text>
</comment>
<organism evidence="1 2">
    <name type="scientific">Peribacillus huizhouensis</name>
    <dbReference type="NCBI Taxonomy" id="1501239"/>
    <lineage>
        <taxon>Bacteria</taxon>
        <taxon>Bacillati</taxon>
        <taxon>Bacillota</taxon>
        <taxon>Bacilli</taxon>
        <taxon>Bacillales</taxon>
        <taxon>Bacillaceae</taxon>
        <taxon>Peribacillus</taxon>
    </lineage>
</organism>
<gene>
    <name evidence="1" type="ORF">HNP81_000347</name>
</gene>
<evidence type="ECO:0000313" key="2">
    <source>
        <dbReference type="Proteomes" id="UP000626697"/>
    </source>
</evidence>
<accession>A0ABR6CKK5</accession>
<dbReference type="EMBL" id="JACJHX010000001">
    <property type="protein sequence ID" value="MBA9025065.1"/>
    <property type="molecule type" value="Genomic_DNA"/>
</dbReference>
<sequence>MTYREKKVKVDVASSIVQSNLILIKGSVFIEVRTI</sequence>
<dbReference type="Proteomes" id="UP000626697">
    <property type="component" value="Unassembled WGS sequence"/>
</dbReference>
<protein>
    <submittedName>
        <fullName evidence="1">Uncharacterized protein</fullName>
    </submittedName>
</protein>
<proteinExistence type="predicted"/>
<reference evidence="1 2" key="1">
    <citation type="submission" date="2020-08" db="EMBL/GenBank/DDBJ databases">
        <title>Genomic Encyclopedia of Type Strains, Phase IV (KMG-IV): sequencing the most valuable type-strain genomes for metagenomic binning, comparative biology and taxonomic classification.</title>
        <authorList>
            <person name="Goeker M."/>
        </authorList>
    </citation>
    <scope>NUCLEOTIDE SEQUENCE [LARGE SCALE GENOMIC DNA]</scope>
    <source>
        <strain evidence="1 2">DSM 105481</strain>
    </source>
</reference>